<keyword evidence="5" id="KW-1185">Reference proteome</keyword>
<dbReference type="GeneID" id="72687820"/>
<gene>
    <name evidence="4" type="ORF">QEJ78_07700</name>
    <name evidence="3" type="ORF">SAMN02983011_01228</name>
</gene>
<dbReference type="Pfam" id="PF00874">
    <property type="entry name" value="PRD"/>
    <property type="match status" value="1"/>
</dbReference>
<dbReference type="GO" id="GO:0006355">
    <property type="term" value="P:regulation of DNA-templated transcription"/>
    <property type="evidence" value="ECO:0007669"/>
    <property type="project" value="InterPro"/>
</dbReference>
<evidence type="ECO:0000313" key="4">
    <source>
        <dbReference type="EMBL" id="WGO85270.1"/>
    </source>
</evidence>
<reference evidence="3 5" key="1">
    <citation type="submission" date="2016-10" db="EMBL/GenBank/DDBJ databases">
        <authorList>
            <person name="Varghese N."/>
            <person name="Submissions S."/>
        </authorList>
    </citation>
    <scope>NUCLEOTIDE SEQUENCE [LARGE SCALE GENOMIC DNA]</scope>
    <source>
        <strain evidence="3 5">ATCC 43761</strain>
    </source>
</reference>
<dbReference type="Gene3D" id="1.10.1790.10">
    <property type="entry name" value="PRD domain"/>
    <property type="match status" value="1"/>
</dbReference>
<dbReference type="InterPro" id="IPR050661">
    <property type="entry name" value="BglG_antiterminators"/>
</dbReference>
<proteinExistence type="predicted"/>
<evidence type="ECO:0000313" key="5">
    <source>
        <dbReference type="Proteomes" id="UP000181860"/>
    </source>
</evidence>
<dbReference type="EMBL" id="FMXC01000011">
    <property type="protein sequence ID" value="SDA54061.1"/>
    <property type="molecule type" value="Genomic_DNA"/>
</dbReference>
<dbReference type="PANTHER" id="PTHR30185">
    <property type="entry name" value="CRYPTIC BETA-GLUCOSIDE BGL OPERON ANTITERMINATOR"/>
    <property type="match status" value="1"/>
</dbReference>
<evidence type="ECO:0000313" key="3">
    <source>
        <dbReference type="EMBL" id="SDA54061.1"/>
    </source>
</evidence>
<accession>A0AAX3UCJ9</accession>
<name>A0AAX3UCJ9_9LACO</name>
<dbReference type="InterPro" id="IPR011608">
    <property type="entry name" value="PRD"/>
</dbReference>
<feature type="domain" description="PRD" evidence="2">
    <location>
        <begin position="194"/>
        <end position="305"/>
    </location>
</feature>
<dbReference type="SUPFAM" id="SSF63520">
    <property type="entry name" value="PTS-regulatory domain, PRD"/>
    <property type="match status" value="1"/>
</dbReference>
<sequence length="400" mass="46828">MQYKYLKSGLDIDDPEEKSICIIYELIKQTDYISIDDLADQLALDRRSISKSIASKENYLQLYSAKVIGKQGKGIKICFKNEAMILLLLRNIMTLKRNYIDSDRFKTIYASLDKKFTDKTKLKEIILNILVLEKIRNCHGQVEDKMPFFEPLWNKENVEIQALVSWLEVHFLGLTSTEIMFLLSPLNLDKNIYTNETKVDQLFNENRKLVYSSLKKSVINYGLNTDTVYYKIKWHILFLINRCILRKKINETLPEETAEKYPVAFEFALSLAQIIETKYHVKVSLGEINYLVLYFQQYITELNTEKINFAEKIAIIKDLRNSANDYLAKIIKKNLPKAKIVVFNQRQDLLKDNGDYLFVISKMPFVYKNIPVINPNLLFKRERFTAVVTISLIQNILPRV</sequence>
<keyword evidence="1" id="KW-0677">Repeat</keyword>
<evidence type="ECO:0000313" key="6">
    <source>
        <dbReference type="Proteomes" id="UP001242513"/>
    </source>
</evidence>
<dbReference type="InterPro" id="IPR036634">
    <property type="entry name" value="PRD_sf"/>
</dbReference>
<dbReference type="PANTHER" id="PTHR30185:SF15">
    <property type="entry name" value="CRYPTIC BETA-GLUCOSIDE BGL OPERON ANTITERMINATOR"/>
    <property type="match status" value="1"/>
</dbReference>
<reference evidence="4" key="3">
    <citation type="submission" date="2023-04" db="EMBL/GenBank/DDBJ databases">
        <authorList>
            <person name="Wang Y."/>
        </authorList>
    </citation>
    <scope>NUCLEOTIDE SEQUENCE</scope>
    <source>
        <strain evidence="4">ZW18</strain>
    </source>
</reference>
<dbReference type="RefSeq" id="WP_025084180.1">
    <property type="nucleotide sequence ID" value="NZ_CP061341.1"/>
</dbReference>
<protein>
    <submittedName>
        <fullName evidence="3">HTH domain-containing protein</fullName>
    </submittedName>
    <submittedName>
        <fullName evidence="4">PRD domain-containing protein</fullName>
    </submittedName>
</protein>
<dbReference type="EMBL" id="CP123735">
    <property type="protein sequence ID" value="WGO85270.1"/>
    <property type="molecule type" value="Genomic_DNA"/>
</dbReference>
<dbReference type="PROSITE" id="PS51372">
    <property type="entry name" value="PRD_2"/>
    <property type="match status" value="1"/>
</dbReference>
<evidence type="ECO:0000259" key="2">
    <source>
        <dbReference type="PROSITE" id="PS51372"/>
    </source>
</evidence>
<organism evidence="4 6">
    <name type="scientific">Lactobacillus kefiranofaciens</name>
    <dbReference type="NCBI Taxonomy" id="267818"/>
    <lineage>
        <taxon>Bacteria</taxon>
        <taxon>Bacillati</taxon>
        <taxon>Bacillota</taxon>
        <taxon>Bacilli</taxon>
        <taxon>Lactobacillales</taxon>
        <taxon>Lactobacillaceae</taxon>
        <taxon>Lactobacillus</taxon>
    </lineage>
</organism>
<dbReference type="AlphaFoldDB" id="A0AAX3UCJ9"/>
<dbReference type="Proteomes" id="UP001242513">
    <property type="component" value="Chromosome"/>
</dbReference>
<reference evidence="4" key="2">
    <citation type="journal article" date="2022" name="Food Funct.">
        <title>Lactobacillus kefiranofaciens ZW18 from Kefir enhances the anti-tumor effect of anti-programmed cell death 1 (PD-1) immunotherapy by modulating the gut microbiota.</title>
        <authorList>
            <person name="Zhao J."/>
            <person name="Wang Y."/>
            <person name="Wang J."/>
            <person name="Lv M."/>
            <person name="Zhou C."/>
            <person name="Jia L."/>
            <person name="Geng W."/>
        </authorList>
    </citation>
    <scope>NUCLEOTIDE SEQUENCE</scope>
    <source>
        <strain evidence="4">ZW18</strain>
    </source>
</reference>
<evidence type="ECO:0000256" key="1">
    <source>
        <dbReference type="ARBA" id="ARBA00022737"/>
    </source>
</evidence>
<dbReference type="Proteomes" id="UP000181860">
    <property type="component" value="Unassembled WGS sequence"/>
</dbReference>